<evidence type="ECO:0000259" key="4">
    <source>
        <dbReference type="Pfam" id="PF01420"/>
    </source>
</evidence>
<dbReference type="Proteomes" id="UP001519328">
    <property type="component" value="Unassembled WGS sequence"/>
</dbReference>
<evidence type="ECO:0000256" key="3">
    <source>
        <dbReference type="ARBA" id="ARBA00023125"/>
    </source>
</evidence>
<dbReference type="SUPFAM" id="SSF116734">
    <property type="entry name" value="DNA methylase specificity domain"/>
    <property type="match status" value="2"/>
</dbReference>
<sequence length="409" mass="46651">MSEYQLTELGEIPKDWDISDIADIGNVITGSTPKTADKENYGNEYLFVSPIDLGTFKYVSTTQKQLSKKGFNKTRHIPKGSILVTCIGSTIGKVGVAKKELSTNQQINSIACYNICYNEFIYYTIEYNFKNYRKYISNQAVPIIKKSLFSEFPIQLPPLIEQQKIAAILSSVDEAIEKTEQIIKQTEKVKKGMMQQLLTKGFGHTKFKETPIGEIPEEWEVLKQGDVATFFNGRAYKQKEFVKEGTPVVRIQNLTGGGNYVYSNLELNKNKYISTGDLVYAWSATFGPYIWQGPEAIYHYHIWKIECGNKIDKMFFYYRLHFLSNESNNQKSGAVFAHLTKSFMESYEIALPPINEQEKIVTILGSIDKKITSEEQKCVKLKFLKQGLMQDLLTGKVRVPIDNEEVVET</sequence>
<comment type="caution">
    <text evidence="5">The sequence shown here is derived from an EMBL/GenBank/DDBJ whole genome shotgun (WGS) entry which is preliminary data.</text>
</comment>
<organism evidence="5 6">
    <name type="scientific">Virgibacillus litoralis</name>
    <dbReference type="NCBI Taxonomy" id="578221"/>
    <lineage>
        <taxon>Bacteria</taxon>
        <taxon>Bacillati</taxon>
        <taxon>Bacillota</taxon>
        <taxon>Bacilli</taxon>
        <taxon>Bacillales</taxon>
        <taxon>Bacillaceae</taxon>
        <taxon>Virgibacillus</taxon>
    </lineage>
</organism>
<keyword evidence="5" id="KW-0378">Hydrolase</keyword>
<protein>
    <submittedName>
        <fullName evidence="5">Type I restriction enzyme S subunit</fullName>
        <ecNumber evidence="5">3.1.21.3</ecNumber>
    </submittedName>
</protein>
<gene>
    <name evidence="5" type="ORF">J2Z82_000439</name>
</gene>
<evidence type="ECO:0000313" key="6">
    <source>
        <dbReference type="Proteomes" id="UP001519328"/>
    </source>
</evidence>
<dbReference type="InterPro" id="IPR000055">
    <property type="entry name" value="Restrct_endonuc_typeI_TRD"/>
</dbReference>
<reference evidence="5 6" key="1">
    <citation type="submission" date="2021-03" db="EMBL/GenBank/DDBJ databases">
        <title>Genomic Encyclopedia of Type Strains, Phase IV (KMG-IV): sequencing the most valuable type-strain genomes for metagenomic binning, comparative biology and taxonomic classification.</title>
        <authorList>
            <person name="Goeker M."/>
        </authorList>
    </citation>
    <scope>NUCLEOTIDE SEQUENCE [LARGE SCALE GENOMIC DNA]</scope>
    <source>
        <strain evidence="5 6">DSM 21085</strain>
    </source>
</reference>
<dbReference type="PANTHER" id="PTHR30408">
    <property type="entry name" value="TYPE-1 RESTRICTION ENZYME ECOKI SPECIFICITY PROTEIN"/>
    <property type="match status" value="1"/>
</dbReference>
<dbReference type="EC" id="3.1.21.3" evidence="5"/>
<name>A0ABS4H9D1_9BACI</name>
<dbReference type="InterPro" id="IPR044946">
    <property type="entry name" value="Restrct_endonuc_typeI_TRD_sf"/>
</dbReference>
<feature type="domain" description="Type I restriction modification DNA specificity" evidence="4">
    <location>
        <begin position="216"/>
        <end position="379"/>
    </location>
</feature>
<dbReference type="PANTHER" id="PTHR30408:SF12">
    <property type="entry name" value="TYPE I RESTRICTION ENZYME MJAVIII SPECIFICITY SUBUNIT"/>
    <property type="match status" value="1"/>
</dbReference>
<evidence type="ECO:0000256" key="2">
    <source>
        <dbReference type="ARBA" id="ARBA00022747"/>
    </source>
</evidence>
<dbReference type="CDD" id="cd17286">
    <property type="entry name" value="RMtype1_S_Lla161ORF747P_TRD1-CR1_like"/>
    <property type="match status" value="1"/>
</dbReference>
<keyword evidence="2" id="KW-0680">Restriction system</keyword>
<dbReference type="CDD" id="cd17254">
    <property type="entry name" value="RMtype1_S_FclI-TRD1-CR1_like"/>
    <property type="match status" value="1"/>
</dbReference>
<evidence type="ECO:0000256" key="1">
    <source>
        <dbReference type="ARBA" id="ARBA00010923"/>
    </source>
</evidence>
<dbReference type="GO" id="GO:0009035">
    <property type="term" value="F:type I site-specific deoxyribonuclease activity"/>
    <property type="evidence" value="ECO:0007669"/>
    <property type="project" value="UniProtKB-EC"/>
</dbReference>
<dbReference type="Gene3D" id="3.90.220.20">
    <property type="entry name" value="DNA methylase specificity domains"/>
    <property type="match status" value="2"/>
</dbReference>
<comment type="similarity">
    <text evidence="1">Belongs to the type-I restriction system S methylase family.</text>
</comment>
<evidence type="ECO:0000313" key="5">
    <source>
        <dbReference type="EMBL" id="MBP1947516.1"/>
    </source>
</evidence>
<keyword evidence="6" id="KW-1185">Reference proteome</keyword>
<keyword evidence="3" id="KW-0238">DNA-binding</keyword>
<dbReference type="Pfam" id="PF01420">
    <property type="entry name" value="Methylase_S"/>
    <property type="match status" value="2"/>
</dbReference>
<dbReference type="RefSeq" id="WP_209479128.1">
    <property type="nucleotide sequence ID" value="NZ_JAGGKK010000001.1"/>
</dbReference>
<accession>A0ABS4H9D1</accession>
<dbReference type="EMBL" id="JAGGKK010000001">
    <property type="protein sequence ID" value="MBP1947516.1"/>
    <property type="molecule type" value="Genomic_DNA"/>
</dbReference>
<dbReference type="InterPro" id="IPR052021">
    <property type="entry name" value="Type-I_RS_S_subunit"/>
</dbReference>
<feature type="domain" description="Type I restriction modification DNA specificity" evidence="4">
    <location>
        <begin position="13"/>
        <end position="185"/>
    </location>
</feature>
<dbReference type="Gene3D" id="1.10.287.1120">
    <property type="entry name" value="Bipartite methylase S protein"/>
    <property type="match status" value="1"/>
</dbReference>
<proteinExistence type="inferred from homology"/>